<comment type="caution">
    <text evidence="3">The sequence shown here is derived from an EMBL/GenBank/DDBJ whole genome shotgun (WGS) entry which is preliminary data.</text>
</comment>
<reference evidence="3" key="1">
    <citation type="submission" date="2020-05" db="EMBL/GenBank/DDBJ databases">
        <title>Phylogenomic resolution of chytrid fungi.</title>
        <authorList>
            <person name="Stajich J.E."/>
            <person name="Amses K."/>
            <person name="Simmons R."/>
            <person name="Seto K."/>
            <person name="Myers J."/>
            <person name="Bonds A."/>
            <person name="Quandt C.A."/>
            <person name="Barry K."/>
            <person name="Liu P."/>
            <person name="Grigoriev I."/>
            <person name="Longcore J.E."/>
            <person name="James T.Y."/>
        </authorList>
    </citation>
    <scope>NUCLEOTIDE SEQUENCE</scope>
    <source>
        <strain evidence="3">JEL0379</strain>
    </source>
</reference>
<dbReference type="AlphaFoldDB" id="A0AAD5TR61"/>
<dbReference type="InterPro" id="IPR043129">
    <property type="entry name" value="ATPase_NBD"/>
</dbReference>
<dbReference type="InterPro" id="IPR013126">
    <property type="entry name" value="Hsp_70_fam"/>
</dbReference>
<organism evidence="3 4">
    <name type="scientific">Geranomyces variabilis</name>
    <dbReference type="NCBI Taxonomy" id="109894"/>
    <lineage>
        <taxon>Eukaryota</taxon>
        <taxon>Fungi</taxon>
        <taxon>Fungi incertae sedis</taxon>
        <taxon>Chytridiomycota</taxon>
        <taxon>Chytridiomycota incertae sedis</taxon>
        <taxon>Chytridiomycetes</taxon>
        <taxon>Spizellomycetales</taxon>
        <taxon>Powellomycetaceae</taxon>
        <taxon>Geranomyces</taxon>
    </lineage>
</organism>
<keyword evidence="2" id="KW-0067">ATP-binding</keyword>
<name>A0AAD5TR61_9FUNG</name>
<dbReference type="CDD" id="cd10229">
    <property type="entry name" value="ASKHA_NBD_HSP70_HSPA12"/>
    <property type="match status" value="1"/>
</dbReference>
<evidence type="ECO:0000256" key="1">
    <source>
        <dbReference type="ARBA" id="ARBA00022741"/>
    </source>
</evidence>
<dbReference type="EMBL" id="JADGJQ010000004">
    <property type="protein sequence ID" value="KAJ3184246.1"/>
    <property type="molecule type" value="Genomic_DNA"/>
</dbReference>
<dbReference type="Proteomes" id="UP001212152">
    <property type="component" value="Unassembled WGS sequence"/>
</dbReference>
<dbReference type="SUPFAM" id="SSF53067">
    <property type="entry name" value="Actin-like ATPase domain"/>
    <property type="match status" value="2"/>
</dbReference>
<dbReference type="PANTHER" id="PTHR14187:SF5">
    <property type="entry name" value="HEAT SHOCK 70 KDA PROTEIN 12A"/>
    <property type="match status" value="1"/>
</dbReference>
<gene>
    <name evidence="3" type="ORF">HDU87_005093</name>
</gene>
<evidence type="ECO:0000313" key="3">
    <source>
        <dbReference type="EMBL" id="KAJ3184246.1"/>
    </source>
</evidence>
<evidence type="ECO:0000313" key="4">
    <source>
        <dbReference type="Proteomes" id="UP001212152"/>
    </source>
</evidence>
<accession>A0AAD5TR61</accession>
<keyword evidence="1" id="KW-0547">Nucleotide-binding</keyword>
<protein>
    <submittedName>
        <fullName evidence="3">Uncharacterized protein</fullName>
    </submittedName>
</protein>
<dbReference type="Gene3D" id="3.30.420.40">
    <property type="match status" value="2"/>
</dbReference>
<sequence>MSNPNSAAARHRSLLTASGHRVVVGIDFGTSHSGFAYAHVADPGSIEMNYDWEDQMQPYCKNSTSLWYDIQAKKTESWGYTAVANAMECTDAQSPCQLLQLFKLCVEPSCQDHGVRMPEGVDPLDIVSEYLKELFTTLLHKLQERFGQSLQAEDIHYCLTVPAIWSETAKQRMRQCAVQAGLISSTEINMPRLTLVLEPEAAAVYCCKRMTEAQMRSGDTFMVVDAGGGTVDIVVQKWSAGVANQRLSELARGEGDWCGSTFIDTRFLEWFATKVGTDALTNLKAERGRDYMHILKQWEAMKRQFKGPETFAKTSFQPFSIPGALYNYMSDEAMATLEREQDGTDDDVYIKLNDMLTFFDPVVNKTLDLIQTQLDKVPGKRCNKLFAVGGFSASPYLTSKICGRFSGSFDKLIFPREPGAAVVYGLEPNSIQARASRLSYGLLLCRPEEHFKTQNALVNPKDVFKHTEEDRNYVEYFQPAITAGQIVSVDDSYKTKCYPVYTNQTCVTVSVYATVAEVNNDTSFSSIPGRFDVGFIPIDNVPLTGDRTITVHMYFGLTELTVIATINQTGAEKRIAVNFSTR</sequence>
<dbReference type="GO" id="GO:0005524">
    <property type="term" value="F:ATP binding"/>
    <property type="evidence" value="ECO:0007669"/>
    <property type="project" value="UniProtKB-KW"/>
</dbReference>
<dbReference type="GO" id="GO:0140662">
    <property type="term" value="F:ATP-dependent protein folding chaperone"/>
    <property type="evidence" value="ECO:0007669"/>
    <property type="project" value="InterPro"/>
</dbReference>
<dbReference type="Gene3D" id="3.90.640.10">
    <property type="entry name" value="Actin, Chain A, domain 4"/>
    <property type="match status" value="1"/>
</dbReference>
<keyword evidence="4" id="KW-1185">Reference proteome</keyword>
<proteinExistence type="predicted"/>
<evidence type="ECO:0000256" key="2">
    <source>
        <dbReference type="ARBA" id="ARBA00022840"/>
    </source>
</evidence>
<dbReference type="PANTHER" id="PTHR14187">
    <property type="entry name" value="ALPHA KINASE/ELONGATION FACTOR 2 KINASE"/>
    <property type="match status" value="1"/>
</dbReference>
<dbReference type="Pfam" id="PF00012">
    <property type="entry name" value="HSP70"/>
    <property type="match status" value="1"/>
</dbReference>